<dbReference type="KEGG" id="pseg:D3H65_31685"/>
<feature type="domain" description="ABC3 transporter permease C-terminal" evidence="8">
    <location>
        <begin position="278"/>
        <end position="403"/>
    </location>
</feature>
<accession>A0A3B7MXP2</accession>
<dbReference type="InterPro" id="IPR003838">
    <property type="entry name" value="ABC3_permease_C"/>
</dbReference>
<evidence type="ECO:0000256" key="2">
    <source>
        <dbReference type="ARBA" id="ARBA00005236"/>
    </source>
</evidence>
<feature type="transmembrane region" description="Helical" evidence="7">
    <location>
        <begin position="276"/>
        <end position="301"/>
    </location>
</feature>
<sequence>MNIAAFIARRIAFNQQRSFSRFVIRLSIGATVISVAVMILTIAFANGFQKTISQKVFSFWGHVRVQSFDATAVSIAEEVPILKNDSVLHLKKKVPEIKTVQAFATKNAILKTAATIEAVLVKGVEKSYDFNNLQNFLVEGRWIHFTDSGYSNEINLSVYTATQLNLKVNDQLIIYFIQRGNPNFRPRKLTVAGIFKTGIEDYDKHIAIGDLKLIQRLNDWDSNQVGGYEIFLHDYNKMDKVSEDIVQELPIGLKSTTIKNIYPNIFDWLALQNKTIAIVLIIMIVIATLNLITCLLILVLERTRMIGVLKALGARNQTVQQVFLYHGTFITFFGLLLGNVIGLGICWLQQRYGFIPLPEEAYWISKAVADVVWWHVVLVDAGTFLVCFLVLLIPTIIVKKVQPVKAIRFS</sequence>
<comment type="similarity">
    <text evidence="2">Belongs to the ABC-4 integral membrane protein family. LolC/E subfamily.</text>
</comment>
<feature type="transmembrane region" description="Helical" evidence="7">
    <location>
        <begin position="322"/>
        <end position="352"/>
    </location>
</feature>
<protein>
    <submittedName>
        <fullName evidence="10">ABC transporter permease</fullName>
    </submittedName>
</protein>
<organism evidence="10 11">
    <name type="scientific">Paraflavitalea soli</name>
    <dbReference type="NCBI Taxonomy" id="2315862"/>
    <lineage>
        <taxon>Bacteria</taxon>
        <taxon>Pseudomonadati</taxon>
        <taxon>Bacteroidota</taxon>
        <taxon>Chitinophagia</taxon>
        <taxon>Chitinophagales</taxon>
        <taxon>Chitinophagaceae</taxon>
        <taxon>Paraflavitalea</taxon>
    </lineage>
</organism>
<dbReference type="InterPro" id="IPR051447">
    <property type="entry name" value="Lipoprotein-release_system"/>
</dbReference>
<evidence type="ECO:0000256" key="3">
    <source>
        <dbReference type="ARBA" id="ARBA00022475"/>
    </source>
</evidence>
<evidence type="ECO:0000313" key="10">
    <source>
        <dbReference type="EMBL" id="AXY78283.1"/>
    </source>
</evidence>
<gene>
    <name evidence="10" type="ORF">D3H65_31685</name>
</gene>
<feature type="transmembrane region" description="Helical" evidence="7">
    <location>
        <begin position="22"/>
        <end position="45"/>
    </location>
</feature>
<keyword evidence="6 7" id="KW-0472">Membrane</keyword>
<evidence type="ECO:0000256" key="1">
    <source>
        <dbReference type="ARBA" id="ARBA00004651"/>
    </source>
</evidence>
<feature type="domain" description="MacB-like periplasmic core" evidence="9">
    <location>
        <begin position="26"/>
        <end position="245"/>
    </location>
</feature>
<keyword evidence="5 7" id="KW-1133">Transmembrane helix</keyword>
<keyword evidence="11" id="KW-1185">Reference proteome</keyword>
<dbReference type="GO" id="GO:0098797">
    <property type="term" value="C:plasma membrane protein complex"/>
    <property type="evidence" value="ECO:0007669"/>
    <property type="project" value="TreeGrafter"/>
</dbReference>
<proteinExistence type="inferred from homology"/>
<dbReference type="OrthoDB" id="1522670at2"/>
<dbReference type="Pfam" id="PF12704">
    <property type="entry name" value="MacB_PCD"/>
    <property type="match status" value="1"/>
</dbReference>
<dbReference type="RefSeq" id="WP_119054155.1">
    <property type="nucleotide sequence ID" value="NZ_CP032157.1"/>
</dbReference>
<evidence type="ECO:0000256" key="6">
    <source>
        <dbReference type="ARBA" id="ARBA00023136"/>
    </source>
</evidence>
<dbReference type="EMBL" id="CP032157">
    <property type="protein sequence ID" value="AXY78283.1"/>
    <property type="molecule type" value="Genomic_DNA"/>
</dbReference>
<dbReference type="GO" id="GO:0044874">
    <property type="term" value="P:lipoprotein localization to outer membrane"/>
    <property type="evidence" value="ECO:0007669"/>
    <property type="project" value="TreeGrafter"/>
</dbReference>
<dbReference type="InterPro" id="IPR025857">
    <property type="entry name" value="MacB_PCD"/>
</dbReference>
<name>A0A3B7MXP2_9BACT</name>
<feature type="transmembrane region" description="Helical" evidence="7">
    <location>
        <begin position="372"/>
        <end position="398"/>
    </location>
</feature>
<keyword evidence="3" id="KW-1003">Cell membrane</keyword>
<evidence type="ECO:0000256" key="7">
    <source>
        <dbReference type="SAM" id="Phobius"/>
    </source>
</evidence>
<dbReference type="Proteomes" id="UP000263900">
    <property type="component" value="Chromosome"/>
</dbReference>
<dbReference type="Pfam" id="PF02687">
    <property type="entry name" value="FtsX"/>
    <property type="match status" value="1"/>
</dbReference>
<dbReference type="PANTHER" id="PTHR30489:SF0">
    <property type="entry name" value="LIPOPROTEIN-RELEASING SYSTEM TRANSMEMBRANE PROTEIN LOLE"/>
    <property type="match status" value="1"/>
</dbReference>
<dbReference type="PANTHER" id="PTHR30489">
    <property type="entry name" value="LIPOPROTEIN-RELEASING SYSTEM TRANSMEMBRANE PROTEIN LOLE"/>
    <property type="match status" value="1"/>
</dbReference>
<dbReference type="AlphaFoldDB" id="A0A3B7MXP2"/>
<keyword evidence="4 7" id="KW-0812">Transmembrane</keyword>
<reference evidence="10 11" key="1">
    <citation type="submission" date="2018-09" db="EMBL/GenBank/DDBJ databases">
        <title>Genome sequencing of strain 6GH32-13.</title>
        <authorList>
            <person name="Weon H.-Y."/>
            <person name="Heo J."/>
            <person name="Kwon S.-W."/>
        </authorList>
    </citation>
    <scope>NUCLEOTIDE SEQUENCE [LARGE SCALE GENOMIC DNA]</scope>
    <source>
        <strain evidence="10 11">5GH32-13</strain>
    </source>
</reference>
<evidence type="ECO:0000313" key="11">
    <source>
        <dbReference type="Proteomes" id="UP000263900"/>
    </source>
</evidence>
<evidence type="ECO:0000256" key="4">
    <source>
        <dbReference type="ARBA" id="ARBA00022692"/>
    </source>
</evidence>
<evidence type="ECO:0000256" key="5">
    <source>
        <dbReference type="ARBA" id="ARBA00022989"/>
    </source>
</evidence>
<evidence type="ECO:0000259" key="9">
    <source>
        <dbReference type="Pfam" id="PF12704"/>
    </source>
</evidence>
<evidence type="ECO:0000259" key="8">
    <source>
        <dbReference type="Pfam" id="PF02687"/>
    </source>
</evidence>
<comment type="subcellular location">
    <subcellularLocation>
        <location evidence="1">Cell membrane</location>
        <topology evidence="1">Multi-pass membrane protein</topology>
    </subcellularLocation>
</comment>